<dbReference type="AlphaFoldDB" id="A0A7I0HN52"/>
<comment type="caution">
    <text evidence="1">The sequence shown here is derived from an EMBL/GenBank/DDBJ whole genome shotgun (WGS) entry which is preliminary data.</text>
</comment>
<dbReference type="Proteomes" id="UP000297641">
    <property type="component" value="Unassembled WGS sequence"/>
</dbReference>
<organism evidence="1 2">
    <name type="scientific">Leptospira bouyouniensis</name>
    <dbReference type="NCBI Taxonomy" id="2484911"/>
    <lineage>
        <taxon>Bacteria</taxon>
        <taxon>Pseudomonadati</taxon>
        <taxon>Spirochaetota</taxon>
        <taxon>Spirochaetia</taxon>
        <taxon>Leptospirales</taxon>
        <taxon>Leptospiraceae</taxon>
        <taxon>Leptospira</taxon>
    </lineage>
</organism>
<name>A0A7I0HN52_9LEPT</name>
<evidence type="ECO:0000313" key="1">
    <source>
        <dbReference type="EMBL" id="TGL03092.1"/>
    </source>
</evidence>
<proteinExistence type="predicted"/>
<reference evidence="1 2" key="1">
    <citation type="journal article" date="2019" name="PLoS Negl. Trop. Dis.">
        <title>Revisiting the worldwide diversity of Leptospira species in the environment.</title>
        <authorList>
            <person name="Vincent A.T."/>
            <person name="Schiettekatte O."/>
            <person name="Bourhy P."/>
            <person name="Veyrier F.J."/>
            <person name="Picardeau M."/>
        </authorList>
    </citation>
    <scope>NUCLEOTIDE SEQUENCE [LARGE SCALE GENOMIC DNA]</scope>
    <source>
        <strain evidence="1 2">201800273</strain>
    </source>
</reference>
<evidence type="ECO:0000313" key="2">
    <source>
        <dbReference type="Proteomes" id="UP000297641"/>
    </source>
</evidence>
<dbReference type="EMBL" id="RQFT01000012">
    <property type="protein sequence ID" value="TGL03092.1"/>
    <property type="molecule type" value="Genomic_DNA"/>
</dbReference>
<accession>A0A7I0HN52</accession>
<dbReference type="RefSeq" id="WP_135771607.1">
    <property type="nucleotide sequence ID" value="NZ_RQFT01000012.1"/>
</dbReference>
<sequence>MWKFPKTYKFNISLEHLPIQETKLRQMVLEWEEIGFRMFLPFHVFNWKTRPEPILHSHIDFDFFYQLSNFESVLFLCFPKQFEKKKKDHVTNILRDKFPSIKETHNHPTFLESIRKWWKDPVQLYFGNLGMVHTRLDMEGIKNPTGFLHLQIHEGESHIVFRVGYLKAIQYRFHLKKFKSPFPKIAECYIKTRDVHSDGSLGNVYDRFLGYLLESQTDEYLLPYFGLRPSVPDFIRELIPEEIWNLPTFFEMPDWVLTNLKAEELQFRTVFQVSTSSQLHLK</sequence>
<gene>
    <name evidence="1" type="ORF">EHQ43_14915</name>
</gene>
<protein>
    <submittedName>
        <fullName evidence="1">Uncharacterized protein</fullName>
    </submittedName>
</protein>